<accession>A0A1E5Q3Y9</accession>
<evidence type="ECO:0000313" key="1">
    <source>
        <dbReference type="EMBL" id="OEJ64565.1"/>
    </source>
</evidence>
<evidence type="ECO:0008006" key="3">
    <source>
        <dbReference type="Google" id="ProtNLM"/>
    </source>
</evidence>
<sequence length="199" mass="22675">MLNSRYKADIAGGSLKIPESRIIADLLLNNVDAQGWKDAIEVQNVLQKRSIGTAKRQASLVRVRLETMDAELWEMVRDGSTIIATQCVFASSIKHSTLIGDFLDLVVREEFRMFGTNLSRQMWGKFLEGCHERDPHMPEWAESTANKLGDSVFRILDEVGYITDTKTMTLNHVRIANEVMTYLREHNEDYVLKCIQVAI</sequence>
<dbReference type="OrthoDB" id="981635at2"/>
<dbReference type="InterPro" id="IPR023137">
    <property type="entry name" value="BrxA_sf"/>
</dbReference>
<gene>
    <name evidence="1" type="ORF">BEN30_16180</name>
</gene>
<dbReference type="Pfam" id="PF08849">
    <property type="entry name" value="BrxA"/>
    <property type="match status" value="1"/>
</dbReference>
<dbReference type="InterPro" id="IPR014948">
    <property type="entry name" value="BrxA"/>
</dbReference>
<organism evidence="1 2">
    <name type="scientific">Magnetovibrio blakemorei</name>
    <dbReference type="NCBI Taxonomy" id="28181"/>
    <lineage>
        <taxon>Bacteria</taxon>
        <taxon>Pseudomonadati</taxon>
        <taxon>Pseudomonadota</taxon>
        <taxon>Alphaproteobacteria</taxon>
        <taxon>Rhodospirillales</taxon>
        <taxon>Magnetovibrionaceae</taxon>
        <taxon>Magnetovibrio</taxon>
    </lineage>
</organism>
<dbReference type="AlphaFoldDB" id="A0A1E5Q3Y9"/>
<proteinExistence type="predicted"/>
<keyword evidence="2" id="KW-1185">Reference proteome</keyword>
<dbReference type="STRING" id="28181.BEN30_16180"/>
<dbReference type="EMBL" id="MCGG01000068">
    <property type="protein sequence ID" value="OEJ64565.1"/>
    <property type="molecule type" value="Genomic_DNA"/>
</dbReference>
<evidence type="ECO:0000313" key="2">
    <source>
        <dbReference type="Proteomes" id="UP000095347"/>
    </source>
</evidence>
<dbReference type="Gene3D" id="1.10.3540.10">
    <property type="entry name" value="uncharacterized protein from magnetospirillum magneticum domain"/>
    <property type="match status" value="1"/>
</dbReference>
<reference evidence="2" key="1">
    <citation type="submission" date="2016-07" db="EMBL/GenBank/DDBJ databases">
        <authorList>
            <person name="Florea S."/>
            <person name="Webb J.S."/>
            <person name="Jaromczyk J."/>
            <person name="Schardl C.L."/>
        </authorList>
    </citation>
    <scope>NUCLEOTIDE SEQUENCE [LARGE SCALE GENOMIC DNA]</scope>
    <source>
        <strain evidence="2">MV-1</strain>
    </source>
</reference>
<comment type="caution">
    <text evidence="1">The sequence shown here is derived from an EMBL/GenBank/DDBJ whole genome shotgun (WGS) entry which is preliminary data.</text>
</comment>
<dbReference type="Proteomes" id="UP000095347">
    <property type="component" value="Unassembled WGS sequence"/>
</dbReference>
<dbReference type="RefSeq" id="WP_069959209.1">
    <property type="nucleotide sequence ID" value="NZ_MCGG01000068.1"/>
</dbReference>
<name>A0A1E5Q3Y9_9PROT</name>
<protein>
    <recommendedName>
        <fullName evidence="3">DUF1819 domain-containing protein</fullName>
    </recommendedName>
</protein>